<evidence type="ECO:0000313" key="3">
    <source>
        <dbReference type="Proteomes" id="UP000005442"/>
    </source>
</evidence>
<dbReference type="KEGG" id="mrh:MycrhN_2551"/>
<dbReference type="AlphaFoldDB" id="G8RX88"/>
<dbReference type="STRING" id="710685.MycrhN_2551"/>
<dbReference type="HOGENOM" id="CLU_2735744_0_0_11"/>
<keyword evidence="3" id="KW-1185">Reference proteome</keyword>
<dbReference type="PATRIC" id="fig|710685.3.peg.2546"/>
<sequence length="71" mass="7508">MQLANQRAVIAARLARANEHYPEPTTDELLAMHRALLDKIDERLGIQRPGTPTGAPAGAQPEPPGAELSGG</sequence>
<feature type="region of interest" description="Disordered" evidence="1">
    <location>
        <begin position="44"/>
        <end position="71"/>
    </location>
</feature>
<organism evidence="2 3">
    <name type="scientific">Mycolicibacterium rhodesiae (strain NBB3)</name>
    <name type="common">Mycobacterium rhodesiae</name>
    <dbReference type="NCBI Taxonomy" id="710685"/>
    <lineage>
        <taxon>Bacteria</taxon>
        <taxon>Bacillati</taxon>
        <taxon>Actinomycetota</taxon>
        <taxon>Actinomycetes</taxon>
        <taxon>Mycobacteriales</taxon>
        <taxon>Mycobacteriaceae</taxon>
        <taxon>Mycolicibacterium</taxon>
    </lineage>
</organism>
<reference evidence="2 3" key="1">
    <citation type="submission" date="2011-12" db="EMBL/GenBank/DDBJ databases">
        <title>Complete sequence of Mycobacterium rhodesiae NBB3.</title>
        <authorList>
            <consortium name="US DOE Joint Genome Institute"/>
            <person name="Lucas S."/>
            <person name="Han J."/>
            <person name="Lapidus A."/>
            <person name="Cheng J.-F."/>
            <person name="Goodwin L."/>
            <person name="Pitluck S."/>
            <person name="Peters L."/>
            <person name="Mikhailova N."/>
            <person name="Gu W."/>
            <person name="Detter J.C."/>
            <person name="Han C."/>
            <person name="Tapia R."/>
            <person name="Land M."/>
            <person name="Hauser L."/>
            <person name="Kyrpides N."/>
            <person name="Ivanova N."/>
            <person name="Pagani I."/>
            <person name="Mattes T."/>
            <person name="Holmes A."/>
            <person name="Rutledge P."/>
            <person name="Paulsen I."/>
            <person name="Coleman N."/>
            <person name="Woyke T."/>
        </authorList>
    </citation>
    <scope>NUCLEOTIDE SEQUENCE [LARGE SCALE GENOMIC DNA]</scope>
    <source>
        <strain evidence="2 3">NBB3</strain>
    </source>
</reference>
<proteinExistence type="predicted"/>
<dbReference type="Proteomes" id="UP000005442">
    <property type="component" value="Chromosome"/>
</dbReference>
<protein>
    <submittedName>
        <fullName evidence="2">Uncharacterized protein</fullName>
    </submittedName>
</protein>
<dbReference type="EMBL" id="CP003169">
    <property type="protein sequence ID" value="AEV73136.1"/>
    <property type="molecule type" value="Genomic_DNA"/>
</dbReference>
<name>G8RX88_MYCRN</name>
<accession>G8RX88</accession>
<feature type="compositionally biased region" description="Low complexity" evidence="1">
    <location>
        <begin position="49"/>
        <end position="60"/>
    </location>
</feature>
<gene>
    <name evidence="2" type="ordered locus">MycrhN_2551</name>
</gene>
<evidence type="ECO:0000256" key="1">
    <source>
        <dbReference type="SAM" id="MobiDB-lite"/>
    </source>
</evidence>
<evidence type="ECO:0000313" key="2">
    <source>
        <dbReference type="EMBL" id="AEV73136.1"/>
    </source>
</evidence>